<dbReference type="EMBL" id="CP002158">
    <property type="protein sequence ID" value="ADL25905.1"/>
    <property type="molecule type" value="Genomic_DNA"/>
</dbReference>
<keyword evidence="5" id="KW-1185">Reference proteome</keyword>
<dbReference type="HOGENOM" id="CLU_1765304_0_0_0"/>
<evidence type="ECO:0000313" key="4">
    <source>
        <dbReference type="Proteomes" id="UP000000517"/>
    </source>
</evidence>
<organism evidence="3 4">
    <name type="scientific">Fibrobacter succinogenes (strain ATCC 19169 / S85)</name>
    <dbReference type="NCBI Taxonomy" id="59374"/>
    <lineage>
        <taxon>Bacteria</taxon>
        <taxon>Pseudomonadati</taxon>
        <taxon>Fibrobacterota</taxon>
        <taxon>Fibrobacteria</taxon>
        <taxon>Fibrobacterales</taxon>
        <taxon>Fibrobacteraceae</taxon>
        <taxon>Fibrobacter</taxon>
    </lineage>
</organism>
<sequence>MKSVKIMAIAMLALMVTTSFAARIVQSKLGDIEITKTQDASEVVCTAEFNDELTIVKEAETKVLVKGQCGQGWVDKDKVVYVVKRPGDKSITLDEQVLVDWTDNPSAIIVFEHPDIDDEEVKMDRDFKEYLTYTIDREQTERRNGEN</sequence>
<evidence type="ECO:0000313" key="2">
    <source>
        <dbReference type="EMBL" id="ACX74551.1"/>
    </source>
</evidence>
<reference evidence="2 5" key="1">
    <citation type="submission" date="2009-10" db="EMBL/GenBank/DDBJ databases">
        <title>Complete sequence of Fibrobacter succinogenes subsp. succinogenes S85.</title>
        <authorList>
            <consortium name="US DOE Joint Genome Institute"/>
            <person name="Lucas S."/>
            <person name="Copeland A."/>
            <person name="Lapidus A."/>
            <person name="Glavina del Rio T."/>
            <person name="Tice H."/>
            <person name="Bruce D."/>
            <person name="Goodwin L."/>
            <person name="Pitluck S."/>
            <person name="Chertkov O."/>
            <person name="Detter J.C."/>
            <person name="Han C."/>
            <person name="Tapia R."/>
            <person name="Larimer F."/>
            <person name="Land M."/>
            <person name="Hauser L."/>
            <person name="Kyrpides N."/>
            <person name="Mikhailova N."/>
            <person name="Weimer P.J."/>
            <person name="Stevenson D.M."/>
            <person name="Boyum J."/>
            <person name="Brumm P.I."/>
            <person name="Mead D."/>
        </authorList>
    </citation>
    <scope>NUCLEOTIDE SEQUENCE [LARGE SCALE GENOMIC DNA]</scope>
    <source>
        <strain evidence="5">ATCC 19169 / S85</strain>
        <strain evidence="2">S85</strain>
    </source>
</reference>
<dbReference type="KEGG" id="fsc:FSU_1391"/>
<evidence type="ECO:0008006" key="6">
    <source>
        <dbReference type="Google" id="ProtNLM"/>
    </source>
</evidence>
<name>C9RP87_FIBSS</name>
<evidence type="ECO:0000313" key="3">
    <source>
        <dbReference type="EMBL" id="ADL25905.1"/>
    </source>
</evidence>
<proteinExistence type="predicted"/>
<dbReference type="Proteomes" id="UP000001497">
    <property type="component" value="Chromosome"/>
</dbReference>
<dbReference type="OrthoDB" id="9802405at2"/>
<evidence type="ECO:0000256" key="1">
    <source>
        <dbReference type="SAM" id="SignalP"/>
    </source>
</evidence>
<dbReference type="AlphaFoldDB" id="C9RP87"/>
<keyword evidence="1" id="KW-0732">Signal</keyword>
<reference evidence="4" key="2">
    <citation type="submission" date="2010-08" db="EMBL/GenBank/DDBJ databases">
        <title>Complete sequence of Fibrobacter succinogenes subsp. succinogenes S85.</title>
        <authorList>
            <person name="Durkin A.S."/>
            <person name="Nelson K.E."/>
            <person name="Morrison M."/>
            <person name="Forsberg C.W."/>
            <person name="Wilson D.B."/>
            <person name="Russell J.B."/>
            <person name="Cann I.K.O."/>
            <person name="Mackie R.I."/>
            <person name="White B.A."/>
        </authorList>
    </citation>
    <scope>NUCLEOTIDE SEQUENCE [LARGE SCALE GENOMIC DNA]</scope>
    <source>
        <strain evidence="4">ATCC 19169 / S85</strain>
    </source>
</reference>
<dbReference type="Proteomes" id="UP000000517">
    <property type="component" value="Chromosome"/>
</dbReference>
<feature type="chain" id="PRO_5003002338" description="Lipoprotein" evidence="1">
    <location>
        <begin position="22"/>
        <end position="147"/>
    </location>
</feature>
<dbReference type="KEGG" id="fsu:Fisuc_0945"/>
<dbReference type="RefSeq" id="WP_014545685.1">
    <property type="nucleotide sequence ID" value="NC_013410.1"/>
</dbReference>
<gene>
    <name evidence="2" type="ordered locus">Fisuc_0945</name>
    <name evidence="3" type="ordered locus">FSU_1391</name>
</gene>
<evidence type="ECO:0000313" key="5">
    <source>
        <dbReference type="Proteomes" id="UP000001497"/>
    </source>
</evidence>
<reference evidence="3" key="3">
    <citation type="submission" date="2010-08" db="EMBL/GenBank/DDBJ databases">
        <authorList>
            <person name="Durkin A.S."/>
            <person name="Nelson K.E."/>
            <person name="Morrison M."/>
            <person name="Forsberg C.W."/>
            <person name="Wilson D.B."/>
            <person name="Russell J.B."/>
            <person name="Cann I.K.O."/>
            <person name="Mackie R.I."/>
            <person name="White B.A."/>
        </authorList>
    </citation>
    <scope>NUCLEOTIDE SEQUENCE</scope>
    <source>
        <strain evidence="3">S85</strain>
    </source>
</reference>
<protein>
    <recommendedName>
        <fullName evidence="6">Lipoprotein</fullName>
    </recommendedName>
</protein>
<dbReference type="EMBL" id="CP001792">
    <property type="protein sequence ID" value="ACX74551.1"/>
    <property type="molecule type" value="Genomic_DNA"/>
</dbReference>
<feature type="signal peptide" evidence="1">
    <location>
        <begin position="1"/>
        <end position="21"/>
    </location>
</feature>
<accession>C9RP87</accession>
<dbReference type="STRING" id="59374.FSU_1391"/>